<name>A0AAV8EE51_9POAL</name>
<feature type="region of interest" description="Disordered" evidence="1">
    <location>
        <begin position="1"/>
        <end position="24"/>
    </location>
</feature>
<feature type="domain" description="Copine C-terminal" evidence="2">
    <location>
        <begin position="113"/>
        <end position="318"/>
    </location>
</feature>
<dbReference type="InterPro" id="IPR036465">
    <property type="entry name" value="vWFA_dom_sf"/>
</dbReference>
<accession>A0AAV8EE51</accession>
<dbReference type="EMBL" id="JAMFTS010000003">
    <property type="protein sequence ID" value="KAJ4772343.1"/>
    <property type="molecule type" value="Genomic_DNA"/>
</dbReference>
<evidence type="ECO:0000313" key="3">
    <source>
        <dbReference type="EMBL" id="KAJ4772343.1"/>
    </source>
</evidence>
<reference evidence="4" key="1">
    <citation type="submission" date="2022-08" db="EMBL/GenBank/DDBJ databases">
        <authorList>
            <person name="Marques A."/>
        </authorList>
    </citation>
    <scope>NUCLEOTIDE SEQUENCE</scope>
    <source>
        <strain evidence="4">RhyPub2mFocal</strain>
        <tissue evidence="4">Leaves</tissue>
    </source>
</reference>
<dbReference type="Pfam" id="PF07002">
    <property type="entry name" value="Copine"/>
    <property type="match status" value="1"/>
</dbReference>
<evidence type="ECO:0000313" key="4">
    <source>
        <dbReference type="EMBL" id="KAJ4779690.1"/>
    </source>
</evidence>
<evidence type="ECO:0000259" key="2">
    <source>
        <dbReference type="Pfam" id="PF07002"/>
    </source>
</evidence>
<proteinExistence type="predicted"/>
<comment type="caution">
    <text evidence="4">The sequence shown here is derived from an EMBL/GenBank/DDBJ whole genome shotgun (WGS) entry which is preliminary data.</text>
</comment>
<sequence length="322" mass="36244">MREREREREERERERESAMDVSTRFSPTSNECDCALFYKGSGSVFVGFFLANETLPSNPFWEKYSRIPDSYTSLDQVTEALQRAGLESSNLIIGVDFTKSNLWTGKQSFNGLSLHHLGETKNPYEQAISIIGKTLAHFDEDNLIPCFGFGDASTHDKFVFSFNPYERPCNGIDEVLARYKELVPHVQLSGPSSFAPIIQKAVEIVQNSGNLYHVLLIIADGQVTACRSENMSFQEECTIKAIQWASNFPLSIVLVGVGDGPWDLASKYDDFLPSRRFDNFQFVNFTEIMSMSMPDAIKEAQFALKALMEIPSQLAAIQGLRI</sequence>
<evidence type="ECO:0000256" key="1">
    <source>
        <dbReference type="SAM" id="MobiDB-lite"/>
    </source>
</evidence>
<dbReference type="PANTHER" id="PTHR45751:SF46">
    <property type="entry name" value="RING-TYPE DOMAIN-CONTAINING PROTEIN"/>
    <property type="match status" value="1"/>
</dbReference>
<dbReference type="EMBL" id="JAMFTS010000003">
    <property type="protein sequence ID" value="KAJ4779690.1"/>
    <property type="molecule type" value="Genomic_DNA"/>
</dbReference>
<evidence type="ECO:0000313" key="5">
    <source>
        <dbReference type="Proteomes" id="UP001140206"/>
    </source>
</evidence>
<dbReference type="InterPro" id="IPR010734">
    <property type="entry name" value="Copine_C"/>
</dbReference>
<dbReference type="InterPro" id="IPR052079">
    <property type="entry name" value="E3_ligase/Copine_domain"/>
</dbReference>
<dbReference type="GO" id="GO:0005634">
    <property type="term" value="C:nucleus"/>
    <property type="evidence" value="ECO:0007669"/>
    <property type="project" value="TreeGrafter"/>
</dbReference>
<dbReference type="SUPFAM" id="SSF53300">
    <property type="entry name" value="vWA-like"/>
    <property type="match status" value="1"/>
</dbReference>
<organism evidence="4 5">
    <name type="scientific">Rhynchospora pubera</name>
    <dbReference type="NCBI Taxonomy" id="906938"/>
    <lineage>
        <taxon>Eukaryota</taxon>
        <taxon>Viridiplantae</taxon>
        <taxon>Streptophyta</taxon>
        <taxon>Embryophyta</taxon>
        <taxon>Tracheophyta</taxon>
        <taxon>Spermatophyta</taxon>
        <taxon>Magnoliopsida</taxon>
        <taxon>Liliopsida</taxon>
        <taxon>Poales</taxon>
        <taxon>Cyperaceae</taxon>
        <taxon>Cyperoideae</taxon>
        <taxon>Rhynchosporeae</taxon>
        <taxon>Rhynchospora</taxon>
    </lineage>
</organism>
<dbReference type="GO" id="GO:0004842">
    <property type="term" value="F:ubiquitin-protein transferase activity"/>
    <property type="evidence" value="ECO:0007669"/>
    <property type="project" value="TreeGrafter"/>
</dbReference>
<keyword evidence="5" id="KW-1185">Reference proteome</keyword>
<gene>
    <name evidence="3" type="ORF">LUZ62_056600</name>
    <name evidence="4" type="ORF">LUZ62_063947</name>
</gene>
<feature type="compositionally biased region" description="Basic and acidic residues" evidence="1">
    <location>
        <begin position="1"/>
        <end position="18"/>
    </location>
</feature>
<dbReference type="Proteomes" id="UP001140206">
    <property type="component" value="Chromosome 3"/>
</dbReference>
<dbReference type="GO" id="GO:0016567">
    <property type="term" value="P:protein ubiquitination"/>
    <property type="evidence" value="ECO:0007669"/>
    <property type="project" value="TreeGrafter"/>
</dbReference>
<dbReference type="PANTHER" id="PTHR45751">
    <property type="entry name" value="COPINE FAMILY PROTEIN 1"/>
    <property type="match status" value="1"/>
</dbReference>
<dbReference type="AlphaFoldDB" id="A0AAV8EE51"/>
<protein>
    <submittedName>
        <fullName evidence="4">Copine family protein</fullName>
    </submittedName>
</protein>